<organism evidence="2 3">
    <name type="scientific">Candidatus Cardinium hertigii</name>
    <dbReference type="NCBI Taxonomy" id="247481"/>
    <lineage>
        <taxon>Bacteria</taxon>
        <taxon>Pseudomonadati</taxon>
        <taxon>Bacteroidota</taxon>
        <taxon>Cytophagia</taxon>
        <taxon>Cytophagales</taxon>
        <taxon>Amoebophilaceae</taxon>
        <taxon>Candidatus Cardinium</taxon>
    </lineage>
</organism>
<sequence>MVIKDFEANNWQKFPVYAFAQWPKKVSVQWSGLCVFVFAPIKNSTIMQDHKNAPSLDFFGYFFIKKKSNE</sequence>
<proteinExistence type="predicted"/>
<evidence type="ECO:0000313" key="2">
    <source>
        <dbReference type="EMBL" id="ROT47546.1"/>
    </source>
</evidence>
<comment type="caution">
    <text evidence="2">The sequence shown here is derived from an EMBL/GenBank/DDBJ whole genome shotgun (WGS) entry which is preliminary data.</text>
</comment>
<accession>A0A3N2QCL6</accession>
<dbReference type="Proteomes" id="UP000270927">
    <property type="component" value="Unassembled WGS sequence"/>
</dbReference>
<evidence type="ECO:0000313" key="1">
    <source>
        <dbReference type="EMBL" id="ROT47512.1"/>
    </source>
</evidence>
<dbReference type="EMBL" id="RARA01000022">
    <property type="protein sequence ID" value="ROT47512.1"/>
    <property type="molecule type" value="Genomic_DNA"/>
</dbReference>
<name>A0A3N2QCL6_9BACT</name>
<dbReference type="EMBL" id="RARA01000021">
    <property type="protein sequence ID" value="ROT47546.1"/>
    <property type="molecule type" value="Genomic_DNA"/>
</dbReference>
<gene>
    <name evidence="2" type="ORF">EDM02_01730</name>
    <name evidence="1" type="ORF">EDM02_01915</name>
</gene>
<keyword evidence="3" id="KW-1185">Reference proteome</keyword>
<dbReference type="AlphaFoldDB" id="A0A3N2QCL6"/>
<protein>
    <submittedName>
        <fullName evidence="2">Uncharacterized protein</fullName>
    </submittedName>
</protein>
<reference evidence="2 3" key="1">
    <citation type="submission" date="2018-09" db="EMBL/GenBank/DDBJ databases">
        <title>Comparative Genomics of Wolbachia-Cardinium Dual Endosymbiosis in a Plant-Parasitic Nematode.</title>
        <authorList>
            <person name="Brown A.M.V."/>
            <person name="Wasala S.K."/>
            <person name="Howe D.K."/>
            <person name="Peetz A.B."/>
            <person name="Zasada I.A."/>
            <person name="Denver D.R."/>
        </authorList>
    </citation>
    <scope>NUCLEOTIDE SEQUENCE [LARGE SCALE GENOMIC DNA]</scope>
    <source>
        <strain evidence="2 3">Pp_1</strain>
    </source>
</reference>
<evidence type="ECO:0000313" key="3">
    <source>
        <dbReference type="Proteomes" id="UP000270927"/>
    </source>
</evidence>